<feature type="compositionally biased region" description="Low complexity" evidence="1">
    <location>
        <begin position="178"/>
        <end position="189"/>
    </location>
</feature>
<accession>A0A8J2NYY5</accession>
<sequence>METYADIMNYKQVSYSGRVGNGGVQNVLPATSNNSSSIRMGNSSQEQIKSSRSNQNKQLLQSRKASQQLVPEVSPKPRNSTKELTNKDPPAKKYLPSNSPIATGKRSSKTLAEKSKNHSPTTPLGSSLNSKPVSNTVFLQPQSLQESGNAPPTKSVGSVNKLDILKAVPSSTPEAKELSPSQSLSVKSQKQSKKSLAVNFTTTQSKYKAKVDTWNRHDVMNHKKIKDNLLMKQKIFESRDYLLETSSKHRSQSGTIRKARIEGIMARPKSPSQNLQLPKQKITLQNILPLKPKTPPLISQKPKKKGNKYQVAPPTPASQKTPKSVTTVHSDDVSVKTEDITFEYDDDPTGSLKTNCPVKDSSKNCLEQNQNVTLNKDLLLPDSRTRLVSRGLVITTKSYETTDWTMPIDSLTIEKCVYFLTPDNLKLAGETLKHIKFSYLTSFQNIDTVLRNCSNLTKLSFSNVIVVQKKLFKPEEHSPIQLPRLKSLEVVEWNRRLTKYESIRCD</sequence>
<dbReference type="EMBL" id="CAJVCH010053799">
    <property type="protein sequence ID" value="CAG7718474.1"/>
    <property type="molecule type" value="Genomic_DNA"/>
</dbReference>
<comment type="caution">
    <text evidence="2">The sequence shown here is derived from an EMBL/GenBank/DDBJ whole genome shotgun (WGS) entry which is preliminary data.</text>
</comment>
<feature type="compositionally biased region" description="Basic and acidic residues" evidence="1">
    <location>
        <begin position="80"/>
        <end position="91"/>
    </location>
</feature>
<gene>
    <name evidence="2" type="ORF">AFUS01_LOCUS7865</name>
</gene>
<feature type="region of interest" description="Disordered" evidence="1">
    <location>
        <begin position="26"/>
        <end position="133"/>
    </location>
</feature>
<reference evidence="2" key="1">
    <citation type="submission" date="2021-06" db="EMBL/GenBank/DDBJ databases">
        <authorList>
            <person name="Hodson N. C."/>
            <person name="Mongue J. A."/>
            <person name="Jaron S. K."/>
        </authorList>
    </citation>
    <scope>NUCLEOTIDE SEQUENCE</scope>
</reference>
<feature type="compositionally biased region" description="Polar residues" evidence="1">
    <location>
        <begin position="118"/>
        <end position="133"/>
    </location>
</feature>
<organism evidence="2 3">
    <name type="scientific">Allacma fusca</name>
    <dbReference type="NCBI Taxonomy" id="39272"/>
    <lineage>
        <taxon>Eukaryota</taxon>
        <taxon>Metazoa</taxon>
        <taxon>Ecdysozoa</taxon>
        <taxon>Arthropoda</taxon>
        <taxon>Hexapoda</taxon>
        <taxon>Collembola</taxon>
        <taxon>Symphypleona</taxon>
        <taxon>Sminthuridae</taxon>
        <taxon>Allacma</taxon>
    </lineage>
</organism>
<keyword evidence="3" id="KW-1185">Reference proteome</keyword>
<name>A0A8J2NYY5_9HEXA</name>
<dbReference type="AlphaFoldDB" id="A0A8J2NYY5"/>
<evidence type="ECO:0000313" key="2">
    <source>
        <dbReference type="EMBL" id="CAG7718474.1"/>
    </source>
</evidence>
<dbReference type="Proteomes" id="UP000708208">
    <property type="component" value="Unassembled WGS sequence"/>
</dbReference>
<proteinExistence type="predicted"/>
<evidence type="ECO:0000256" key="1">
    <source>
        <dbReference type="SAM" id="MobiDB-lite"/>
    </source>
</evidence>
<protein>
    <submittedName>
        <fullName evidence="2">Uncharacterized protein</fullName>
    </submittedName>
</protein>
<evidence type="ECO:0000313" key="3">
    <source>
        <dbReference type="Proteomes" id="UP000708208"/>
    </source>
</evidence>
<feature type="region of interest" description="Disordered" evidence="1">
    <location>
        <begin position="291"/>
        <end position="330"/>
    </location>
</feature>
<feature type="region of interest" description="Disordered" evidence="1">
    <location>
        <begin position="170"/>
        <end position="194"/>
    </location>
</feature>
<feature type="compositionally biased region" description="Polar residues" evidence="1">
    <location>
        <begin position="28"/>
        <end position="69"/>
    </location>
</feature>